<evidence type="ECO:0000256" key="5">
    <source>
        <dbReference type="ARBA" id="ARBA00022777"/>
    </source>
</evidence>
<organism evidence="10 11">
    <name type="scientific">Podospora fimiseda</name>
    <dbReference type="NCBI Taxonomy" id="252190"/>
    <lineage>
        <taxon>Eukaryota</taxon>
        <taxon>Fungi</taxon>
        <taxon>Dikarya</taxon>
        <taxon>Ascomycota</taxon>
        <taxon>Pezizomycotina</taxon>
        <taxon>Sordariomycetes</taxon>
        <taxon>Sordariomycetidae</taxon>
        <taxon>Sordariales</taxon>
        <taxon>Podosporaceae</taxon>
        <taxon>Podospora</taxon>
    </lineage>
</organism>
<dbReference type="EC" id="2.7.11.1" evidence="1"/>
<dbReference type="GO" id="GO:0005524">
    <property type="term" value="F:ATP binding"/>
    <property type="evidence" value="ECO:0007669"/>
    <property type="project" value="InterPro"/>
</dbReference>
<evidence type="ECO:0000256" key="4">
    <source>
        <dbReference type="ARBA" id="ARBA00022741"/>
    </source>
</evidence>
<dbReference type="EMBL" id="MU865438">
    <property type="protein sequence ID" value="KAK4223136.1"/>
    <property type="molecule type" value="Genomic_DNA"/>
</dbReference>
<evidence type="ECO:0000256" key="8">
    <source>
        <dbReference type="ARBA" id="ARBA00048679"/>
    </source>
</evidence>
<protein>
    <recommendedName>
        <fullName evidence="1">non-specific serine/threonine protein kinase</fullName>
        <ecNumber evidence="1">2.7.11.1</ecNumber>
    </recommendedName>
</protein>
<proteinExistence type="predicted"/>
<comment type="catalytic activity">
    <reaction evidence="7">
        <text>L-threonyl-[protein] + ATP = O-phospho-L-threonyl-[protein] + ADP + H(+)</text>
        <dbReference type="Rhea" id="RHEA:46608"/>
        <dbReference type="Rhea" id="RHEA-COMP:11060"/>
        <dbReference type="Rhea" id="RHEA-COMP:11605"/>
        <dbReference type="ChEBI" id="CHEBI:15378"/>
        <dbReference type="ChEBI" id="CHEBI:30013"/>
        <dbReference type="ChEBI" id="CHEBI:30616"/>
        <dbReference type="ChEBI" id="CHEBI:61977"/>
        <dbReference type="ChEBI" id="CHEBI:456216"/>
        <dbReference type="EC" id="2.7.11.1"/>
    </reaction>
</comment>
<accession>A0AAN7BGY1</accession>
<gene>
    <name evidence="10" type="ORF">QBC38DRAFT_488300</name>
</gene>
<dbReference type="InterPro" id="IPR000719">
    <property type="entry name" value="Prot_kinase_dom"/>
</dbReference>
<dbReference type="PROSITE" id="PS50011">
    <property type="entry name" value="PROTEIN_KINASE_DOM"/>
    <property type="match status" value="1"/>
</dbReference>
<evidence type="ECO:0000256" key="7">
    <source>
        <dbReference type="ARBA" id="ARBA00047899"/>
    </source>
</evidence>
<dbReference type="GO" id="GO:0004672">
    <property type="term" value="F:protein kinase activity"/>
    <property type="evidence" value="ECO:0007669"/>
    <property type="project" value="InterPro"/>
</dbReference>
<keyword evidence="11" id="KW-1185">Reference proteome</keyword>
<feature type="domain" description="Protein kinase" evidence="9">
    <location>
        <begin position="165"/>
        <end position="341"/>
    </location>
</feature>
<comment type="caution">
    <text evidence="10">The sequence shown here is derived from an EMBL/GenBank/DDBJ whole genome shotgun (WGS) entry which is preliminary data.</text>
</comment>
<evidence type="ECO:0000259" key="9">
    <source>
        <dbReference type="PROSITE" id="PS50011"/>
    </source>
</evidence>
<dbReference type="Gene3D" id="1.10.510.10">
    <property type="entry name" value="Transferase(Phosphotransferase) domain 1"/>
    <property type="match status" value="1"/>
</dbReference>
<evidence type="ECO:0000256" key="1">
    <source>
        <dbReference type="ARBA" id="ARBA00012513"/>
    </source>
</evidence>
<keyword evidence="6" id="KW-0067">ATP-binding</keyword>
<dbReference type="InterPro" id="IPR018934">
    <property type="entry name" value="RIO_dom"/>
</dbReference>
<dbReference type="InterPro" id="IPR011009">
    <property type="entry name" value="Kinase-like_dom_sf"/>
</dbReference>
<keyword evidence="2" id="KW-0723">Serine/threonine-protein kinase</keyword>
<dbReference type="Proteomes" id="UP001301958">
    <property type="component" value="Unassembled WGS sequence"/>
</dbReference>
<dbReference type="Pfam" id="PF01163">
    <property type="entry name" value="RIO1"/>
    <property type="match status" value="1"/>
</dbReference>
<evidence type="ECO:0000256" key="6">
    <source>
        <dbReference type="ARBA" id="ARBA00022840"/>
    </source>
</evidence>
<keyword evidence="5 10" id="KW-0418">Kinase</keyword>
<evidence type="ECO:0000313" key="11">
    <source>
        <dbReference type="Proteomes" id="UP001301958"/>
    </source>
</evidence>
<evidence type="ECO:0000256" key="2">
    <source>
        <dbReference type="ARBA" id="ARBA00022527"/>
    </source>
</evidence>
<reference evidence="10" key="1">
    <citation type="journal article" date="2023" name="Mol. Phylogenet. Evol.">
        <title>Genome-scale phylogeny and comparative genomics of the fungal order Sordariales.</title>
        <authorList>
            <person name="Hensen N."/>
            <person name="Bonometti L."/>
            <person name="Westerberg I."/>
            <person name="Brannstrom I.O."/>
            <person name="Guillou S."/>
            <person name="Cros-Aarteil S."/>
            <person name="Calhoun S."/>
            <person name="Haridas S."/>
            <person name="Kuo A."/>
            <person name="Mondo S."/>
            <person name="Pangilinan J."/>
            <person name="Riley R."/>
            <person name="LaButti K."/>
            <person name="Andreopoulos B."/>
            <person name="Lipzen A."/>
            <person name="Chen C."/>
            <person name="Yan M."/>
            <person name="Daum C."/>
            <person name="Ng V."/>
            <person name="Clum A."/>
            <person name="Steindorff A."/>
            <person name="Ohm R.A."/>
            <person name="Martin F."/>
            <person name="Silar P."/>
            <person name="Natvig D.O."/>
            <person name="Lalanne C."/>
            <person name="Gautier V."/>
            <person name="Ament-Velasquez S.L."/>
            <person name="Kruys A."/>
            <person name="Hutchinson M.I."/>
            <person name="Powell A.J."/>
            <person name="Barry K."/>
            <person name="Miller A.N."/>
            <person name="Grigoriev I.V."/>
            <person name="Debuchy R."/>
            <person name="Gladieux P."/>
            <person name="Hiltunen Thoren M."/>
            <person name="Johannesson H."/>
        </authorList>
    </citation>
    <scope>NUCLEOTIDE SEQUENCE</scope>
    <source>
        <strain evidence="10">CBS 990.96</strain>
    </source>
</reference>
<keyword evidence="4" id="KW-0547">Nucleotide-binding</keyword>
<comment type="catalytic activity">
    <reaction evidence="8">
        <text>L-seryl-[protein] + ATP = O-phospho-L-seryl-[protein] + ADP + H(+)</text>
        <dbReference type="Rhea" id="RHEA:17989"/>
        <dbReference type="Rhea" id="RHEA-COMP:9863"/>
        <dbReference type="Rhea" id="RHEA-COMP:11604"/>
        <dbReference type="ChEBI" id="CHEBI:15378"/>
        <dbReference type="ChEBI" id="CHEBI:29999"/>
        <dbReference type="ChEBI" id="CHEBI:30616"/>
        <dbReference type="ChEBI" id="CHEBI:83421"/>
        <dbReference type="ChEBI" id="CHEBI:456216"/>
        <dbReference type="EC" id="2.7.11.1"/>
    </reaction>
</comment>
<keyword evidence="3" id="KW-0808">Transferase</keyword>
<evidence type="ECO:0000313" key="10">
    <source>
        <dbReference type="EMBL" id="KAK4223136.1"/>
    </source>
</evidence>
<name>A0AAN7BGY1_9PEZI</name>
<reference evidence="10" key="2">
    <citation type="submission" date="2023-05" db="EMBL/GenBank/DDBJ databases">
        <authorList>
            <consortium name="Lawrence Berkeley National Laboratory"/>
            <person name="Steindorff A."/>
            <person name="Hensen N."/>
            <person name="Bonometti L."/>
            <person name="Westerberg I."/>
            <person name="Brannstrom I.O."/>
            <person name="Guillou S."/>
            <person name="Cros-Aarteil S."/>
            <person name="Calhoun S."/>
            <person name="Haridas S."/>
            <person name="Kuo A."/>
            <person name="Mondo S."/>
            <person name="Pangilinan J."/>
            <person name="Riley R."/>
            <person name="Labutti K."/>
            <person name="Andreopoulos B."/>
            <person name="Lipzen A."/>
            <person name="Chen C."/>
            <person name="Yanf M."/>
            <person name="Daum C."/>
            <person name="Ng V."/>
            <person name="Clum A."/>
            <person name="Ohm R."/>
            <person name="Martin F."/>
            <person name="Silar P."/>
            <person name="Natvig D."/>
            <person name="Lalanne C."/>
            <person name="Gautier V."/>
            <person name="Ament-Velasquez S.L."/>
            <person name="Kruys A."/>
            <person name="Hutchinson M.I."/>
            <person name="Powell A.J."/>
            <person name="Barry K."/>
            <person name="Miller A.N."/>
            <person name="Grigoriev I.V."/>
            <person name="Debuchy R."/>
            <person name="Gladieux P."/>
            <person name="Thoren M.H."/>
            <person name="Johannesson H."/>
        </authorList>
    </citation>
    <scope>NUCLEOTIDE SEQUENCE</scope>
    <source>
        <strain evidence="10">CBS 990.96</strain>
    </source>
</reference>
<evidence type="ECO:0000256" key="3">
    <source>
        <dbReference type="ARBA" id="ARBA00022679"/>
    </source>
</evidence>
<dbReference type="AlphaFoldDB" id="A0AAN7BGY1"/>
<dbReference type="SUPFAM" id="SSF56112">
    <property type="entry name" value="Protein kinase-like (PK-like)"/>
    <property type="match status" value="1"/>
</dbReference>
<sequence length="341" mass="37842">MATQDEPEDLVSVTQINVGNEDGGQITLDINGKQIAVSVFPDNDSQNIKHDLVNLFIKAISDEFEDEYDDLVDEILDLILDAGDAMFRQVAPPSSSASNPLGETLHSLLYPETIHFRFDIVDTKPVIVPITANESYEADEHFDQEDSAPDFQIDAELPQYPSNEIQVLESLVSGGTVCRVMVNGKEMLCKAQTMGLLHQNLERELSALQKIKASTKPIRIPRLIGYVKNAENGHVVGLLREWISTGDRGGRLSDVCSNADKERREKWAVQIRETVDQLHKMGLVWGDAKATNIIVDNNDDAWLIDLGGGWTLGWVDMELAETEEGDNQAVKAIYKLLGVDQ</sequence>